<organism evidence="5 6">
    <name type="scientific">Saguinus oedipus</name>
    <name type="common">Cotton-top tamarin</name>
    <name type="synonym">Oedipomidas oedipus</name>
    <dbReference type="NCBI Taxonomy" id="9490"/>
    <lineage>
        <taxon>Eukaryota</taxon>
        <taxon>Metazoa</taxon>
        <taxon>Chordata</taxon>
        <taxon>Craniata</taxon>
        <taxon>Vertebrata</taxon>
        <taxon>Euteleostomi</taxon>
        <taxon>Mammalia</taxon>
        <taxon>Eutheria</taxon>
        <taxon>Euarchontoglires</taxon>
        <taxon>Primates</taxon>
        <taxon>Haplorrhini</taxon>
        <taxon>Platyrrhini</taxon>
        <taxon>Cebidae</taxon>
        <taxon>Callitrichinae</taxon>
        <taxon>Saguinus</taxon>
    </lineage>
</organism>
<sequence length="617" mass="67174">MGPKSSPPRAGADSGSPHGVGHATATNTCSPRLWLQFWSLGSGRDHVMDAIAQCEQLAQERGESHRQSPWRIYFRKEFFTPWHNSQEDPVSTELIYRQVIHGVWSGEYSFEKEEELVELLARHCYVQLGASAESKAVQELLPSCIPHKLYRTKPPDRWASLVTATCAKVVDAALLQWPLLFSRLFEVITLSGSRLPKTKLILAINWKGLCFLDQREKTLLELSFPEVMGLATNREAQGGQRLLLSMMHEEYEFVSPSSVAIAELVALFLEGLKERSMFAMALQDRKATEVVVSSLQGQPCSGLHGCRSTKAGRPIPTVDCCRSTIPTVHGYRSTIPIVHGCRSTEAGQPIPTVHALRRSPRAGAAVRSLKQSDLGSVPVRVQQVTALYGARGSSPTPLTLRVVFCPPPYTWLHPSKEMAHKMPAQPLALQSPQQMAAFCSLCPGLTDDATLLAFKKGDLLVLTKKQGLLASENWTLGQNDRTGKTGLVPTACLYTIPTVTKPSAQLLVTGTLSCPQPGHPSAGWSGPGMPSWEAKLRAFSPPRRGQEGYQGMGSALPAPTIAAASAVAPERVIQAPQLLLLILPRERRQAPRGSLTVLGHEAGDMGVGKPWPVQPCA</sequence>
<feature type="region of interest" description="Disordered" evidence="3">
    <location>
        <begin position="1"/>
        <end position="23"/>
    </location>
</feature>
<gene>
    <name evidence="5" type="ORF">P7K49_014354</name>
</gene>
<dbReference type="Pfam" id="PF21998">
    <property type="entry name" value="FERM_C1_MyoVII"/>
    <property type="match status" value="1"/>
</dbReference>
<protein>
    <recommendedName>
        <fullName evidence="4">SH3 domain-containing protein</fullName>
    </recommendedName>
</protein>
<dbReference type="Gene3D" id="1.20.80.10">
    <property type="match status" value="1"/>
</dbReference>
<dbReference type="InterPro" id="IPR014352">
    <property type="entry name" value="FERM/acyl-CoA-bd_prot_sf"/>
</dbReference>
<dbReference type="EMBL" id="JASSZA010000006">
    <property type="protein sequence ID" value="KAK2109189.1"/>
    <property type="molecule type" value="Genomic_DNA"/>
</dbReference>
<dbReference type="Pfam" id="PF07653">
    <property type="entry name" value="SH3_2"/>
    <property type="match status" value="1"/>
</dbReference>
<dbReference type="InterPro" id="IPR011993">
    <property type="entry name" value="PH-like_dom_sf"/>
</dbReference>
<dbReference type="InterPro" id="IPR051567">
    <property type="entry name" value="Unconventional_Myosin_ATPase"/>
</dbReference>
<dbReference type="PANTHER" id="PTHR22692:SF24">
    <property type="entry name" value="MYOSIN VIIB"/>
    <property type="match status" value="1"/>
</dbReference>
<dbReference type="Proteomes" id="UP001266305">
    <property type="component" value="Unassembled WGS sequence"/>
</dbReference>
<keyword evidence="1 2" id="KW-0728">SH3 domain</keyword>
<dbReference type="PROSITE" id="PS50002">
    <property type="entry name" value="SH3"/>
    <property type="match status" value="1"/>
</dbReference>
<evidence type="ECO:0000256" key="3">
    <source>
        <dbReference type="SAM" id="MobiDB-lite"/>
    </source>
</evidence>
<proteinExistence type="predicted"/>
<evidence type="ECO:0000259" key="4">
    <source>
        <dbReference type="PROSITE" id="PS50002"/>
    </source>
</evidence>
<feature type="domain" description="SH3" evidence="4">
    <location>
        <begin position="430"/>
        <end position="498"/>
    </location>
</feature>
<dbReference type="Gene3D" id="2.30.29.30">
    <property type="entry name" value="Pleckstrin-homology domain (PH domain)/Phosphotyrosine-binding domain (PTB)"/>
    <property type="match status" value="1"/>
</dbReference>
<evidence type="ECO:0000256" key="1">
    <source>
        <dbReference type="ARBA" id="ARBA00022443"/>
    </source>
</evidence>
<dbReference type="CDD" id="cd13198">
    <property type="entry name" value="FERM_C1_MyoVII"/>
    <property type="match status" value="1"/>
</dbReference>
<evidence type="ECO:0000313" key="5">
    <source>
        <dbReference type="EMBL" id="KAK2109189.1"/>
    </source>
</evidence>
<comment type="caution">
    <text evidence="5">The sequence shown here is derived from an EMBL/GenBank/DDBJ whole genome shotgun (WGS) entry which is preliminary data.</text>
</comment>
<dbReference type="PANTHER" id="PTHR22692">
    <property type="entry name" value="MYOSIN VII, XV"/>
    <property type="match status" value="1"/>
</dbReference>
<keyword evidence="6" id="KW-1185">Reference proteome</keyword>
<dbReference type="InterPro" id="IPR035963">
    <property type="entry name" value="FERM_2"/>
</dbReference>
<dbReference type="InterPro" id="IPR001452">
    <property type="entry name" value="SH3_domain"/>
</dbReference>
<dbReference type="InterPro" id="IPR036028">
    <property type="entry name" value="SH3-like_dom_sf"/>
</dbReference>
<name>A0ABQ9VIK1_SAGOE</name>
<evidence type="ECO:0000313" key="6">
    <source>
        <dbReference type="Proteomes" id="UP001266305"/>
    </source>
</evidence>
<dbReference type="Gene3D" id="3.10.20.90">
    <property type="entry name" value="Phosphatidylinositol 3-kinase Catalytic Subunit, Chain A, domain 1"/>
    <property type="match status" value="1"/>
</dbReference>
<evidence type="ECO:0000256" key="2">
    <source>
        <dbReference type="PROSITE-ProRule" id="PRU00192"/>
    </source>
</evidence>
<dbReference type="SMART" id="SM00326">
    <property type="entry name" value="SH3"/>
    <property type="match status" value="1"/>
</dbReference>
<accession>A0ABQ9VIK1</accession>
<dbReference type="Pfam" id="PF21989">
    <property type="entry name" value="RA_2"/>
    <property type="match status" value="1"/>
</dbReference>
<dbReference type="Gene3D" id="2.30.30.40">
    <property type="entry name" value="SH3 Domains"/>
    <property type="match status" value="1"/>
</dbReference>
<dbReference type="SUPFAM" id="SSF47031">
    <property type="entry name" value="Second domain of FERM"/>
    <property type="match status" value="1"/>
</dbReference>
<reference evidence="5 6" key="1">
    <citation type="submission" date="2023-05" db="EMBL/GenBank/DDBJ databases">
        <title>B98-5 Cell Line De Novo Hybrid Assembly: An Optical Mapping Approach.</title>
        <authorList>
            <person name="Kananen K."/>
            <person name="Auerbach J.A."/>
            <person name="Kautto E."/>
            <person name="Blachly J.S."/>
        </authorList>
    </citation>
    <scope>NUCLEOTIDE SEQUENCE [LARGE SCALE GENOMIC DNA]</scope>
    <source>
        <strain evidence="5">B95-8</strain>
        <tissue evidence="5">Cell line</tissue>
    </source>
</reference>
<dbReference type="InterPro" id="IPR041793">
    <property type="entry name" value="MyoVII_FERM_C1"/>
</dbReference>
<dbReference type="SUPFAM" id="SSF50044">
    <property type="entry name" value="SH3-domain"/>
    <property type="match status" value="1"/>
</dbReference>